<feature type="region of interest" description="Disordered" evidence="1">
    <location>
        <begin position="51"/>
        <end position="82"/>
    </location>
</feature>
<keyword evidence="2" id="KW-0472">Membrane</keyword>
<keyword evidence="4" id="KW-1185">Reference proteome</keyword>
<organism evidence="3 4">
    <name type="scientific">Adineta ricciae</name>
    <name type="common">Rotifer</name>
    <dbReference type="NCBI Taxonomy" id="249248"/>
    <lineage>
        <taxon>Eukaryota</taxon>
        <taxon>Metazoa</taxon>
        <taxon>Spiralia</taxon>
        <taxon>Gnathifera</taxon>
        <taxon>Rotifera</taxon>
        <taxon>Eurotatoria</taxon>
        <taxon>Bdelloidea</taxon>
        <taxon>Adinetida</taxon>
        <taxon>Adinetidae</taxon>
        <taxon>Adineta</taxon>
    </lineage>
</organism>
<reference evidence="3" key="1">
    <citation type="submission" date="2021-02" db="EMBL/GenBank/DDBJ databases">
        <authorList>
            <person name="Nowell W R."/>
        </authorList>
    </citation>
    <scope>NUCLEOTIDE SEQUENCE</scope>
</reference>
<feature type="non-terminal residue" evidence="3">
    <location>
        <position position="1"/>
    </location>
</feature>
<accession>A0A816HIE2</accession>
<evidence type="ECO:0000313" key="4">
    <source>
        <dbReference type="Proteomes" id="UP000663828"/>
    </source>
</evidence>
<keyword evidence="2" id="KW-0812">Transmembrane</keyword>
<dbReference type="AlphaFoldDB" id="A0A816HIE2"/>
<evidence type="ECO:0000313" key="3">
    <source>
        <dbReference type="EMBL" id="CAF1688882.1"/>
    </source>
</evidence>
<name>A0A816HIE2_ADIRI</name>
<protein>
    <submittedName>
        <fullName evidence="3">Uncharacterized protein</fullName>
    </submittedName>
</protein>
<comment type="caution">
    <text evidence="3">The sequence shown here is derived from an EMBL/GenBank/DDBJ whole genome shotgun (WGS) entry which is preliminary data.</text>
</comment>
<proteinExistence type="predicted"/>
<feature type="non-terminal residue" evidence="3">
    <location>
        <position position="169"/>
    </location>
</feature>
<evidence type="ECO:0000256" key="1">
    <source>
        <dbReference type="SAM" id="MobiDB-lite"/>
    </source>
</evidence>
<gene>
    <name evidence="3" type="ORF">XAT740_LOCUS63051</name>
</gene>
<sequence>MKKLKIKKKISRFIKCHILCARSAFIEKNALAALQDSFTDLMKRIDQESSSKPRALSISNNNETPNVAESPSLPTRRLSRQQQPDELLSSVNDLSINSQDDDMEPIHDQKRADAVISDLSRNSVFIPFCFITMLLLLIVNIFLCIKLNQIDQMTERLVQSYPSWLNQYS</sequence>
<dbReference type="Proteomes" id="UP000663828">
    <property type="component" value="Unassembled WGS sequence"/>
</dbReference>
<feature type="transmembrane region" description="Helical" evidence="2">
    <location>
        <begin position="124"/>
        <end position="145"/>
    </location>
</feature>
<keyword evidence="2" id="KW-1133">Transmembrane helix</keyword>
<evidence type="ECO:0000256" key="2">
    <source>
        <dbReference type="SAM" id="Phobius"/>
    </source>
</evidence>
<feature type="compositionally biased region" description="Polar residues" evidence="1">
    <location>
        <begin position="52"/>
        <end position="73"/>
    </location>
</feature>
<dbReference type="EMBL" id="CAJNOR010018706">
    <property type="protein sequence ID" value="CAF1688882.1"/>
    <property type="molecule type" value="Genomic_DNA"/>
</dbReference>